<comment type="caution">
    <text evidence="2">The sequence shown here is derived from an EMBL/GenBank/DDBJ whole genome shotgun (WGS) entry which is preliminary data.</text>
</comment>
<gene>
    <name evidence="1" type="ORF">LITE_LOCUS2744</name>
    <name evidence="2" type="ORF">LITE_LOCUS2745</name>
</gene>
<evidence type="ECO:0000313" key="1">
    <source>
        <dbReference type="EMBL" id="CAI0380587.1"/>
    </source>
</evidence>
<reference evidence="2" key="1">
    <citation type="submission" date="2022-08" db="EMBL/GenBank/DDBJ databases">
        <authorList>
            <person name="Gutierrez-Valencia J."/>
        </authorList>
    </citation>
    <scope>NUCLEOTIDE SEQUENCE</scope>
</reference>
<evidence type="ECO:0000313" key="2">
    <source>
        <dbReference type="EMBL" id="CAI0380588.1"/>
    </source>
</evidence>
<dbReference type="EMBL" id="CAMGYJ010000002">
    <property type="protein sequence ID" value="CAI0380587.1"/>
    <property type="molecule type" value="Genomic_DNA"/>
</dbReference>
<sequence length="140" mass="15695">MSITTTVEKSCNENCETRSYGDDNGKDRTIGRPIRRCDWLVLVLALSLGEAVCKGINDGNLDVSPRELRVMSGLENFLDGEIWMVVVHRSTTFFSSEWPRPPLFSSDGLLKDFSSFLGKELVGATTEDFQRREKEGEGEV</sequence>
<accession>A0AAV0H7U3</accession>
<protein>
    <submittedName>
        <fullName evidence="2">Uncharacterized protein</fullName>
    </submittedName>
</protein>
<evidence type="ECO:0000313" key="3">
    <source>
        <dbReference type="Proteomes" id="UP001154282"/>
    </source>
</evidence>
<organism evidence="2 3">
    <name type="scientific">Linum tenue</name>
    <dbReference type="NCBI Taxonomy" id="586396"/>
    <lineage>
        <taxon>Eukaryota</taxon>
        <taxon>Viridiplantae</taxon>
        <taxon>Streptophyta</taxon>
        <taxon>Embryophyta</taxon>
        <taxon>Tracheophyta</taxon>
        <taxon>Spermatophyta</taxon>
        <taxon>Magnoliopsida</taxon>
        <taxon>eudicotyledons</taxon>
        <taxon>Gunneridae</taxon>
        <taxon>Pentapetalae</taxon>
        <taxon>rosids</taxon>
        <taxon>fabids</taxon>
        <taxon>Malpighiales</taxon>
        <taxon>Linaceae</taxon>
        <taxon>Linum</taxon>
    </lineage>
</organism>
<dbReference type="EMBL" id="CAMGYJ010000002">
    <property type="protein sequence ID" value="CAI0380588.1"/>
    <property type="molecule type" value="Genomic_DNA"/>
</dbReference>
<proteinExistence type="predicted"/>
<dbReference type="AlphaFoldDB" id="A0AAV0H7U3"/>
<keyword evidence="3" id="KW-1185">Reference proteome</keyword>
<name>A0AAV0H7U3_9ROSI</name>
<dbReference type="Proteomes" id="UP001154282">
    <property type="component" value="Unassembled WGS sequence"/>
</dbReference>